<proteinExistence type="predicted"/>
<comment type="caution">
    <text evidence="8">The sequence shown here is derived from an EMBL/GenBank/DDBJ whole genome shotgun (WGS) entry which is preliminary data.</text>
</comment>
<feature type="domain" description="RNA polymerase sigma-70 region 4" evidence="7">
    <location>
        <begin position="204"/>
        <end position="252"/>
    </location>
</feature>
<keyword evidence="9" id="KW-1185">Reference proteome</keyword>
<dbReference type="Gene3D" id="1.20.120.1810">
    <property type="match status" value="1"/>
</dbReference>
<dbReference type="SUPFAM" id="SSF88946">
    <property type="entry name" value="Sigma2 domain of RNA polymerase sigma factors"/>
    <property type="match status" value="1"/>
</dbReference>
<dbReference type="Proteomes" id="UP001301012">
    <property type="component" value="Unassembled WGS sequence"/>
</dbReference>
<dbReference type="InterPro" id="IPR014284">
    <property type="entry name" value="RNA_pol_sigma-70_dom"/>
</dbReference>
<dbReference type="InterPro" id="IPR014322">
    <property type="entry name" value="RNA_pol_sigma-B/F/G"/>
</dbReference>
<dbReference type="InterPro" id="IPR007630">
    <property type="entry name" value="RNA_pol_sigma70_r4"/>
</dbReference>
<protein>
    <submittedName>
        <fullName evidence="8">SigB/SigF/SigG family RNA polymerase sigma factor</fullName>
    </submittedName>
</protein>
<dbReference type="Pfam" id="PF04542">
    <property type="entry name" value="Sigma70_r2"/>
    <property type="match status" value="1"/>
</dbReference>
<keyword evidence="1" id="KW-0805">Transcription regulation</keyword>
<dbReference type="NCBIfam" id="TIGR02980">
    <property type="entry name" value="SigBFG"/>
    <property type="match status" value="1"/>
</dbReference>
<feature type="domain" description="RNA polymerase sigma-70 region 2" evidence="6">
    <location>
        <begin position="35"/>
        <end position="104"/>
    </location>
</feature>
<dbReference type="SUPFAM" id="SSF88659">
    <property type="entry name" value="Sigma3 and sigma4 domains of RNA polymerase sigma factors"/>
    <property type="match status" value="2"/>
</dbReference>
<organism evidence="8 9">
    <name type="scientific">Romboutsia sedimentorum</name>
    <dbReference type="NCBI Taxonomy" id="1368474"/>
    <lineage>
        <taxon>Bacteria</taxon>
        <taxon>Bacillati</taxon>
        <taxon>Bacillota</taxon>
        <taxon>Clostridia</taxon>
        <taxon>Peptostreptococcales</taxon>
        <taxon>Peptostreptococcaceae</taxon>
        <taxon>Romboutsia</taxon>
    </lineage>
</organism>
<dbReference type="EMBL" id="JASKYM010000008">
    <property type="protein sequence ID" value="MDK2564556.1"/>
    <property type="molecule type" value="Genomic_DNA"/>
</dbReference>
<sequence length="258" mass="30213">MKNVANATNYLNMDNKELFKIYSNDKNNKEVRNILIEKHLYLVNLLAKKYINKGVEFEDIYQVASLALIYAIDRYDITKGFEFSSFATPTIIGEIKKYFRDKVWTLRVPRRVQELGKKISEAKVFLEQQNKKHPKVKDIANYIGCSEEDVLEAMEASYGYKPISLDSSSNDDSEDKEIKLIDKIGQEENSFANIEQKDFVNKFIECLNELEVKIFKDRFFLDKTQATIAKELEISQMTVSRLEKKIVEKLRKEYEKNI</sequence>
<dbReference type="Gene3D" id="1.20.140.160">
    <property type="match status" value="1"/>
</dbReference>
<keyword evidence="3" id="KW-0238">DNA-binding</keyword>
<name>A0ABT7EC91_9FIRM</name>
<dbReference type="Pfam" id="PF04545">
    <property type="entry name" value="Sigma70_r4"/>
    <property type="match status" value="1"/>
</dbReference>
<evidence type="ECO:0000256" key="3">
    <source>
        <dbReference type="ARBA" id="ARBA00023125"/>
    </source>
</evidence>
<dbReference type="InterPro" id="IPR007624">
    <property type="entry name" value="RNA_pol_sigma70_r3"/>
</dbReference>
<dbReference type="PANTHER" id="PTHR30385:SF4">
    <property type="entry name" value="RNA POLYMERASE SIGMA-E FACTOR"/>
    <property type="match status" value="1"/>
</dbReference>
<evidence type="ECO:0000256" key="1">
    <source>
        <dbReference type="ARBA" id="ARBA00023015"/>
    </source>
</evidence>
<reference evidence="8 9" key="1">
    <citation type="submission" date="2023-05" db="EMBL/GenBank/DDBJ databases">
        <title>Rombocin, a short stable natural nisin variant, displays selective antimicrobial activity against Listeria monocytogenes and employs dual mode of action to kill target bacterial strains.</title>
        <authorList>
            <person name="Wambui J."/>
            <person name="Stephan R."/>
            <person name="Kuipers O.P."/>
        </authorList>
    </citation>
    <scope>NUCLEOTIDE SEQUENCE [LARGE SCALE GENOMIC DNA]</scope>
    <source>
        <strain evidence="8 9">RC002</strain>
    </source>
</reference>
<dbReference type="PANTHER" id="PTHR30385">
    <property type="entry name" value="SIGMA FACTOR F FLAGELLAR"/>
    <property type="match status" value="1"/>
</dbReference>
<accession>A0ABT7EC91</accession>
<dbReference type="RefSeq" id="WP_284133472.1">
    <property type="nucleotide sequence ID" value="NZ_JASKYM010000008.1"/>
</dbReference>
<evidence type="ECO:0000259" key="5">
    <source>
        <dbReference type="Pfam" id="PF04539"/>
    </source>
</evidence>
<dbReference type="InterPro" id="IPR007627">
    <property type="entry name" value="RNA_pol_sigma70_r2"/>
</dbReference>
<feature type="domain" description="RNA polymerase sigma-70 region 3" evidence="5">
    <location>
        <begin position="114"/>
        <end position="185"/>
    </location>
</feature>
<dbReference type="NCBIfam" id="TIGR02937">
    <property type="entry name" value="sigma70-ECF"/>
    <property type="match status" value="1"/>
</dbReference>
<evidence type="ECO:0000256" key="4">
    <source>
        <dbReference type="ARBA" id="ARBA00023163"/>
    </source>
</evidence>
<gene>
    <name evidence="8" type="ORF">QOZ84_13520</name>
</gene>
<dbReference type="Pfam" id="PF04539">
    <property type="entry name" value="Sigma70_r3"/>
    <property type="match status" value="1"/>
</dbReference>
<dbReference type="InterPro" id="IPR013325">
    <property type="entry name" value="RNA_pol_sigma_r2"/>
</dbReference>
<evidence type="ECO:0000259" key="6">
    <source>
        <dbReference type="Pfam" id="PF04542"/>
    </source>
</evidence>
<evidence type="ECO:0000259" key="7">
    <source>
        <dbReference type="Pfam" id="PF04545"/>
    </source>
</evidence>
<evidence type="ECO:0000313" key="9">
    <source>
        <dbReference type="Proteomes" id="UP001301012"/>
    </source>
</evidence>
<evidence type="ECO:0000313" key="8">
    <source>
        <dbReference type="EMBL" id="MDK2564556.1"/>
    </source>
</evidence>
<evidence type="ECO:0000256" key="2">
    <source>
        <dbReference type="ARBA" id="ARBA00023082"/>
    </source>
</evidence>
<keyword evidence="2" id="KW-0731">Sigma factor</keyword>
<dbReference type="InterPro" id="IPR013324">
    <property type="entry name" value="RNA_pol_sigma_r3/r4-like"/>
</dbReference>
<dbReference type="CDD" id="cd06171">
    <property type="entry name" value="Sigma70_r4"/>
    <property type="match status" value="1"/>
</dbReference>
<keyword evidence="4" id="KW-0804">Transcription</keyword>